<feature type="domain" description="ABC transporter" evidence="4">
    <location>
        <begin position="18"/>
        <end position="120"/>
    </location>
</feature>
<evidence type="ECO:0000259" key="4">
    <source>
        <dbReference type="Pfam" id="PF00005"/>
    </source>
</evidence>
<dbReference type="PANTHER" id="PTHR42939">
    <property type="entry name" value="ABC TRANSPORTER ATP-BINDING PROTEIN ALBC-RELATED"/>
    <property type="match status" value="1"/>
</dbReference>
<dbReference type="Pfam" id="PF00005">
    <property type="entry name" value="ABC_tran"/>
    <property type="match status" value="1"/>
</dbReference>
<organism evidence="5">
    <name type="scientific">marine sediment metagenome</name>
    <dbReference type="NCBI Taxonomy" id="412755"/>
    <lineage>
        <taxon>unclassified sequences</taxon>
        <taxon>metagenomes</taxon>
        <taxon>ecological metagenomes</taxon>
    </lineage>
</organism>
<dbReference type="GO" id="GO:0005524">
    <property type="term" value="F:ATP binding"/>
    <property type="evidence" value="ECO:0007669"/>
    <property type="project" value="UniProtKB-KW"/>
</dbReference>
<dbReference type="InterPro" id="IPR027417">
    <property type="entry name" value="P-loop_NTPase"/>
</dbReference>
<evidence type="ECO:0000313" key="5">
    <source>
        <dbReference type="EMBL" id="GAH04908.1"/>
    </source>
</evidence>
<dbReference type="InterPro" id="IPR051782">
    <property type="entry name" value="ABC_Transporter_VariousFunc"/>
</dbReference>
<evidence type="ECO:0000256" key="1">
    <source>
        <dbReference type="ARBA" id="ARBA00022448"/>
    </source>
</evidence>
<keyword evidence="3" id="KW-0067">ATP-binding</keyword>
<evidence type="ECO:0000256" key="3">
    <source>
        <dbReference type="ARBA" id="ARBA00022840"/>
    </source>
</evidence>
<feature type="non-terminal residue" evidence="5">
    <location>
        <position position="121"/>
    </location>
</feature>
<dbReference type="EMBL" id="BART01020610">
    <property type="protein sequence ID" value="GAH04908.1"/>
    <property type="molecule type" value="Genomic_DNA"/>
</dbReference>
<comment type="caution">
    <text evidence="5">The sequence shown here is derived from an EMBL/GenBank/DDBJ whole genome shotgun (WGS) entry which is preliminary data.</text>
</comment>
<gene>
    <name evidence="5" type="ORF">S01H4_38239</name>
</gene>
<protein>
    <recommendedName>
        <fullName evidence="4">ABC transporter domain-containing protein</fullName>
    </recommendedName>
</protein>
<keyword evidence="2" id="KW-0547">Nucleotide-binding</keyword>
<evidence type="ECO:0000256" key="2">
    <source>
        <dbReference type="ARBA" id="ARBA00022741"/>
    </source>
</evidence>
<name>X1E8C6_9ZZZZ</name>
<sequence>MGIKFENIKKKFKNNEVLKGVTFEAKAGEVTWLVGENGCGKTTLLKATLGLISKDDGTIKFDGKSLRQVRNDIAILYDDVPCYENINVKTNLYLLSNRSIIKKEELNKVISEFELEKLLKQ</sequence>
<dbReference type="PANTHER" id="PTHR42939:SF1">
    <property type="entry name" value="ABC TRANSPORTER ATP-BINDING PROTEIN ALBC-RELATED"/>
    <property type="match status" value="1"/>
</dbReference>
<dbReference type="SUPFAM" id="SSF52540">
    <property type="entry name" value="P-loop containing nucleoside triphosphate hydrolases"/>
    <property type="match status" value="1"/>
</dbReference>
<keyword evidence="1" id="KW-0813">Transport</keyword>
<dbReference type="AlphaFoldDB" id="X1E8C6"/>
<reference evidence="5" key="1">
    <citation type="journal article" date="2014" name="Front. Microbiol.">
        <title>High frequency of phylogenetically diverse reductive dehalogenase-homologous genes in deep subseafloor sedimentary metagenomes.</title>
        <authorList>
            <person name="Kawai M."/>
            <person name="Futagami T."/>
            <person name="Toyoda A."/>
            <person name="Takaki Y."/>
            <person name="Nishi S."/>
            <person name="Hori S."/>
            <person name="Arai W."/>
            <person name="Tsubouchi T."/>
            <person name="Morono Y."/>
            <person name="Uchiyama I."/>
            <person name="Ito T."/>
            <person name="Fujiyama A."/>
            <person name="Inagaki F."/>
            <person name="Takami H."/>
        </authorList>
    </citation>
    <scope>NUCLEOTIDE SEQUENCE</scope>
    <source>
        <strain evidence="5">Expedition CK06-06</strain>
    </source>
</reference>
<dbReference type="Gene3D" id="3.40.50.300">
    <property type="entry name" value="P-loop containing nucleotide triphosphate hydrolases"/>
    <property type="match status" value="1"/>
</dbReference>
<dbReference type="GO" id="GO:0016887">
    <property type="term" value="F:ATP hydrolysis activity"/>
    <property type="evidence" value="ECO:0007669"/>
    <property type="project" value="InterPro"/>
</dbReference>
<accession>X1E8C6</accession>
<dbReference type="InterPro" id="IPR003439">
    <property type="entry name" value="ABC_transporter-like_ATP-bd"/>
</dbReference>
<proteinExistence type="predicted"/>